<dbReference type="Proteomes" id="UP000199446">
    <property type="component" value="Unassembled WGS sequence"/>
</dbReference>
<dbReference type="InterPro" id="IPR019734">
    <property type="entry name" value="TPR_rpt"/>
</dbReference>
<dbReference type="STRING" id="482827.SAMN04488243_10859"/>
<dbReference type="SUPFAM" id="SSF48452">
    <property type="entry name" value="TPR-like"/>
    <property type="match status" value="1"/>
</dbReference>
<keyword evidence="2" id="KW-1185">Reference proteome</keyword>
<reference evidence="2" key="1">
    <citation type="submission" date="2016-10" db="EMBL/GenBank/DDBJ databases">
        <authorList>
            <person name="Varghese N."/>
            <person name="Submissions S."/>
        </authorList>
    </citation>
    <scope>NUCLEOTIDE SEQUENCE [LARGE SCALE GENOMIC DNA]</scope>
    <source>
        <strain evidence="2">CGMCC 1.6992</strain>
    </source>
</reference>
<evidence type="ECO:0000313" key="2">
    <source>
        <dbReference type="Proteomes" id="UP000199446"/>
    </source>
</evidence>
<organism evidence="1 2">
    <name type="scientific">Thermus arciformis</name>
    <dbReference type="NCBI Taxonomy" id="482827"/>
    <lineage>
        <taxon>Bacteria</taxon>
        <taxon>Thermotogati</taxon>
        <taxon>Deinococcota</taxon>
        <taxon>Deinococci</taxon>
        <taxon>Thermales</taxon>
        <taxon>Thermaceae</taxon>
        <taxon>Thermus</taxon>
    </lineage>
</organism>
<protein>
    <submittedName>
        <fullName evidence="1">ATP-, maltotriose-and DNA-dependent transcriptional regulator MalT</fullName>
    </submittedName>
</protein>
<sequence length="875" mass="96159">MEGMPYPVPPSRLYPPRTAREVSRVRPLRLLEEAFRKSPGVVLAAGAGYGKTSLAAELPAVYVSLAEEAKDPAVFLWHLLAAYEGRAELAPVGALLEAGAWPKALEALLEALAPLGAHYLVLDEAHRAESPGVVRVLQGLLRLPGLRLLVLSRKAAPFAFLTVLSERELAFDPEEACQLAKALAPELPAFEVERALSLVRGWPLGMRLVLLAMRKGLRPELALESAEGLLAYLGQALPKEVLDRASRLALLGEVDEEEGAFLLPYAEDLLLERREGRLCFHPLVRSALKALLPQAEARGLLARAAEAALARGEGVRAAEFLLEAGRFGHAADLLLKEGEGWLARGLTYTVLRLLGHLPEGVRRGRAGLRLLEAEALRQAGRYREAEALYREALEAGEERAYLGLARLFLDTVEPARAKPFLEEALRRFPGLARPLLAENLLNEGRAGEAEALGFSGPRLLLRQGRPAEALELLKRAEDPGLSRPPQNHREGSLLRALLECVAGDAEEGLRFAERGRFEAEALGSPFGLSLAEARKGHALLALGRLGEAEASYRAALALSEGGPARLRVEALGGLAALGDDGAYREMVRLSRASGDLWVEGFLTLVVALARLRLGEEFPLGAFPAPDPFLEALARAYPFRDGWEEVLERYPFLAGKTLFAPPLARLRRALWRLGRLPVPYHPGVRLEVRVLGGLEVRVEGRPVRFRREKARLLLALLTAKDWEKEDLLEALEATPGEFRVLWWEVVNALEPGRPKGAAPYFLRTRPLGLNREAPELYLDLADPKAPLAPPYADLDHPFLEEASRAWLEERRRALLFSPHPGDWLLALRLDPLDERALLRLKGTPLYEEGLRLHQKALEELGLRPGDPGENATPRPA</sequence>
<dbReference type="AlphaFoldDB" id="A0A1G7FD08"/>
<dbReference type="InterPro" id="IPR011990">
    <property type="entry name" value="TPR-like_helical_dom_sf"/>
</dbReference>
<dbReference type="SMART" id="SM00028">
    <property type="entry name" value="TPR"/>
    <property type="match status" value="3"/>
</dbReference>
<evidence type="ECO:0000313" key="1">
    <source>
        <dbReference type="EMBL" id="SDE73415.1"/>
    </source>
</evidence>
<dbReference type="Gene3D" id="1.25.40.10">
    <property type="entry name" value="Tetratricopeptide repeat domain"/>
    <property type="match status" value="1"/>
</dbReference>
<dbReference type="Pfam" id="PF13181">
    <property type="entry name" value="TPR_8"/>
    <property type="match status" value="1"/>
</dbReference>
<name>A0A1G7FD08_9DEIN</name>
<gene>
    <name evidence="1" type="ORF">SAMN04488243_10859</name>
</gene>
<accession>A0A1G7FD08</accession>
<dbReference type="OrthoDB" id="23704at2"/>
<dbReference type="EMBL" id="FNBC01000008">
    <property type="protein sequence ID" value="SDE73415.1"/>
    <property type="molecule type" value="Genomic_DNA"/>
</dbReference>
<proteinExistence type="predicted"/>